<dbReference type="InterPro" id="IPR036390">
    <property type="entry name" value="WH_DNA-bd_sf"/>
</dbReference>
<dbReference type="PANTHER" id="PTHR33164:SF99">
    <property type="entry name" value="MARR FAMILY REGULATORY PROTEIN"/>
    <property type="match status" value="1"/>
</dbReference>
<organism evidence="2 3">
    <name type="scientific">Saccharothrix carnea</name>
    <dbReference type="NCBI Taxonomy" id="1280637"/>
    <lineage>
        <taxon>Bacteria</taxon>
        <taxon>Bacillati</taxon>
        <taxon>Actinomycetota</taxon>
        <taxon>Actinomycetes</taxon>
        <taxon>Pseudonocardiales</taxon>
        <taxon>Pseudonocardiaceae</taxon>
        <taxon>Saccharothrix</taxon>
    </lineage>
</organism>
<dbReference type="InterPro" id="IPR000835">
    <property type="entry name" value="HTH_MarR-typ"/>
</dbReference>
<proteinExistence type="predicted"/>
<dbReference type="SMART" id="SM00347">
    <property type="entry name" value="HTH_MARR"/>
    <property type="match status" value="1"/>
</dbReference>
<dbReference type="GO" id="GO:0006950">
    <property type="term" value="P:response to stress"/>
    <property type="evidence" value="ECO:0007669"/>
    <property type="project" value="TreeGrafter"/>
</dbReference>
<dbReference type="PROSITE" id="PS50995">
    <property type="entry name" value="HTH_MARR_2"/>
    <property type="match status" value="1"/>
</dbReference>
<dbReference type="GO" id="GO:0003677">
    <property type="term" value="F:DNA binding"/>
    <property type="evidence" value="ECO:0007669"/>
    <property type="project" value="UniProtKB-KW"/>
</dbReference>
<dbReference type="GO" id="GO:0003700">
    <property type="term" value="F:DNA-binding transcription factor activity"/>
    <property type="evidence" value="ECO:0007669"/>
    <property type="project" value="InterPro"/>
</dbReference>
<protein>
    <submittedName>
        <fullName evidence="2">DNA-binding MarR family transcriptional regulator</fullName>
    </submittedName>
</protein>
<accession>A0A2P8I1B3</accession>
<gene>
    <name evidence="2" type="ORF">B0I31_11477</name>
</gene>
<dbReference type="OrthoDB" id="5195026at2"/>
<reference evidence="2 3" key="1">
    <citation type="submission" date="2018-03" db="EMBL/GenBank/DDBJ databases">
        <title>Genomic Encyclopedia of Type Strains, Phase III (KMG-III): the genomes of soil and plant-associated and newly described type strains.</title>
        <authorList>
            <person name="Whitman W."/>
        </authorList>
    </citation>
    <scope>NUCLEOTIDE SEQUENCE [LARGE SCALE GENOMIC DNA]</scope>
    <source>
        <strain evidence="2 3">CGMCC 4.7097</strain>
    </source>
</reference>
<dbReference type="PANTHER" id="PTHR33164">
    <property type="entry name" value="TRANSCRIPTIONAL REGULATOR, MARR FAMILY"/>
    <property type="match status" value="1"/>
</dbReference>
<name>A0A2P8I1B3_SACCR</name>
<dbReference type="PRINTS" id="PR00598">
    <property type="entry name" value="HTHMARR"/>
</dbReference>
<evidence type="ECO:0000313" key="2">
    <source>
        <dbReference type="EMBL" id="PSL52250.1"/>
    </source>
</evidence>
<dbReference type="SUPFAM" id="SSF46785">
    <property type="entry name" value="Winged helix' DNA-binding domain"/>
    <property type="match status" value="1"/>
</dbReference>
<dbReference type="InterPro" id="IPR039422">
    <property type="entry name" value="MarR/SlyA-like"/>
</dbReference>
<dbReference type="Pfam" id="PF12802">
    <property type="entry name" value="MarR_2"/>
    <property type="match status" value="1"/>
</dbReference>
<feature type="domain" description="HTH marR-type" evidence="1">
    <location>
        <begin position="1"/>
        <end position="149"/>
    </location>
</feature>
<dbReference type="InterPro" id="IPR036388">
    <property type="entry name" value="WH-like_DNA-bd_sf"/>
</dbReference>
<evidence type="ECO:0000259" key="1">
    <source>
        <dbReference type="PROSITE" id="PS50995"/>
    </source>
</evidence>
<keyword evidence="2" id="KW-0238">DNA-binding</keyword>
<dbReference type="Proteomes" id="UP000241118">
    <property type="component" value="Unassembled WGS sequence"/>
</dbReference>
<dbReference type="EMBL" id="PYAX01000014">
    <property type="protein sequence ID" value="PSL52250.1"/>
    <property type="molecule type" value="Genomic_DNA"/>
</dbReference>
<sequence length="180" mass="19645">MRTGDDAESRARGWRTLAALHACIVDELERALQRGHNLSVSEYGVLEVLARHDVGAGQRLRMSELSEAVVLSGSATTRLVNRLEQRKLLRRHLSADDRRGIYTAVTEEGRQALERARSTYDESLARALRDAAELPELAPLVDALAALQPDLKPVLEPAAERAAELVEPAGRGVPSPPEAT</sequence>
<keyword evidence="3" id="KW-1185">Reference proteome</keyword>
<dbReference type="Gene3D" id="1.10.10.10">
    <property type="entry name" value="Winged helix-like DNA-binding domain superfamily/Winged helix DNA-binding domain"/>
    <property type="match status" value="1"/>
</dbReference>
<comment type="caution">
    <text evidence="2">The sequence shown here is derived from an EMBL/GenBank/DDBJ whole genome shotgun (WGS) entry which is preliminary data.</text>
</comment>
<evidence type="ECO:0000313" key="3">
    <source>
        <dbReference type="Proteomes" id="UP000241118"/>
    </source>
</evidence>
<dbReference type="AlphaFoldDB" id="A0A2P8I1B3"/>